<accession>A0A7S2NMZ3</accession>
<dbReference type="AlphaFoldDB" id="A0A7S2NMZ3"/>
<dbReference type="EMBL" id="HBGU01082996">
    <property type="protein sequence ID" value="CAD9550539.1"/>
    <property type="molecule type" value="Transcribed_RNA"/>
</dbReference>
<feature type="compositionally biased region" description="Basic and acidic residues" evidence="1">
    <location>
        <begin position="1"/>
        <end position="47"/>
    </location>
</feature>
<name>A0A7S2NMZ3_9EUKA</name>
<evidence type="ECO:0000313" key="2">
    <source>
        <dbReference type="EMBL" id="CAD9550539.1"/>
    </source>
</evidence>
<evidence type="ECO:0000256" key="1">
    <source>
        <dbReference type="SAM" id="MobiDB-lite"/>
    </source>
</evidence>
<proteinExistence type="predicted"/>
<reference evidence="2" key="1">
    <citation type="submission" date="2021-01" db="EMBL/GenBank/DDBJ databases">
        <authorList>
            <person name="Corre E."/>
            <person name="Pelletier E."/>
            <person name="Niang G."/>
            <person name="Scheremetjew M."/>
            <person name="Finn R."/>
            <person name="Kale V."/>
            <person name="Holt S."/>
            <person name="Cochrane G."/>
            <person name="Meng A."/>
            <person name="Brown T."/>
            <person name="Cohen L."/>
        </authorList>
    </citation>
    <scope>NUCLEOTIDE SEQUENCE</scope>
    <source>
        <strain evidence="2">UTEX LB 985</strain>
    </source>
</reference>
<sequence length="147" mass="17354">MRELRQMPRRTKSLEEARRDFEEQRRQESFDPLAHDPVEQELRRKQDQYVPPGVVHGPLSEPKPHERLRKPPIQNLANRRPPSWKEAHDARVEYTREQIRLGLAPEGIERTLGPGPWDHDPAFWAAGSDRDVILEHEFDEDIVFNDI</sequence>
<organism evidence="2">
    <name type="scientific">Haptolina brevifila</name>
    <dbReference type="NCBI Taxonomy" id="156173"/>
    <lineage>
        <taxon>Eukaryota</taxon>
        <taxon>Haptista</taxon>
        <taxon>Haptophyta</taxon>
        <taxon>Prymnesiophyceae</taxon>
        <taxon>Prymnesiales</taxon>
        <taxon>Prymnesiaceae</taxon>
        <taxon>Haptolina</taxon>
    </lineage>
</organism>
<gene>
    <name evidence="2" type="ORF">CBRE1094_LOCUS45307</name>
</gene>
<protein>
    <submittedName>
        <fullName evidence="2">Uncharacterized protein</fullName>
    </submittedName>
</protein>
<feature type="region of interest" description="Disordered" evidence="1">
    <location>
        <begin position="1"/>
        <end position="85"/>
    </location>
</feature>